<evidence type="ECO:0000313" key="2">
    <source>
        <dbReference type="EMBL" id="KAK8914242.1"/>
    </source>
</evidence>
<dbReference type="EMBL" id="JBBWWQ010000021">
    <property type="protein sequence ID" value="KAK8914242.1"/>
    <property type="molecule type" value="Genomic_DNA"/>
</dbReference>
<feature type="compositionally biased region" description="Basic and acidic residues" evidence="1">
    <location>
        <begin position="90"/>
        <end position="101"/>
    </location>
</feature>
<dbReference type="Proteomes" id="UP001418222">
    <property type="component" value="Unassembled WGS sequence"/>
</dbReference>
<evidence type="ECO:0000313" key="3">
    <source>
        <dbReference type="Proteomes" id="UP001418222"/>
    </source>
</evidence>
<gene>
    <name evidence="2" type="ORF">KSP39_PZI023716</name>
</gene>
<evidence type="ECO:0000256" key="1">
    <source>
        <dbReference type="SAM" id="MobiDB-lite"/>
    </source>
</evidence>
<protein>
    <submittedName>
        <fullName evidence="2">Uncharacterized protein</fullName>
    </submittedName>
</protein>
<organism evidence="2 3">
    <name type="scientific">Platanthera zijinensis</name>
    <dbReference type="NCBI Taxonomy" id="2320716"/>
    <lineage>
        <taxon>Eukaryota</taxon>
        <taxon>Viridiplantae</taxon>
        <taxon>Streptophyta</taxon>
        <taxon>Embryophyta</taxon>
        <taxon>Tracheophyta</taxon>
        <taxon>Spermatophyta</taxon>
        <taxon>Magnoliopsida</taxon>
        <taxon>Liliopsida</taxon>
        <taxon>Asparagales</taxon>
        <taxon>Orchidaceae</taxon>
        <taxon>Orchidoideae</taxon>
        <taxon>Orchideae</taxon>
        <taxon>Orchidinae</taxon>
        <taxon>Platanthera</taxon>
    </lineage>
</organism>
<name>A0AAP0ATK3_9ASPA</name>
<keyword evidence="3" id="KW-1185">Reference proteome</keyword>
<proteinExistence type="predicted"/>
<dbReference type="AlphaFoldDB" id="A0AAP0ATK3"/>
<reference evidence="2 3" key="1">
    <citation type="journal article" date="2022" name="Nat. Plants">
        <title>Genomes of leafy and leafless Platanthera orchids illuminate the evolution of mycoheterotrophy.</title>
        <authorList>
            <person name="Li M.H."/>
            <person name="Liu K.W."/>
            <person name="Li Z."/>
            <person name="Lu H.C."/>
            <person name="Ye Q.L."/>
            <person name="Zhang D."/>
            <person name="Wang J.Y."/>
            <person name="Li Y.F."/>
            <person name="Zhong Z.M."/>
            <person name="Liu X."/>
            <person name="Yu X."/>
            <person name="Liu D.K."/>
            <person name="Tu X.D."/>
            <person name="Liu B."/>
            <person name="Hao Y."/>
            <person name="Liao X.Y."/>
            <person name="Jiang Y.T."/>
            <person name="Sun W.H."/>
            <person name="Chen J."/>
            <person name="Chen Y.Q."/>
            <person name="Ai Y."/>
            <person name="Zhai J.W."/>
            <person name="Wu S.S."/>
            <person name="Zhou Z."/>
            <person name="Hsiao Y.Y."/>
            <person name="Wu W.L."/>
            <person name="Chen Y.Y."/>
            <person name="Lin Y.F."/>
            <person name="Hsu J.L."/>
            <person name="Li C.Y."/>
            <person name="Wang Z.W."/>
            <person name="Zhao X."/>
            <person name="Zhong W.Y."/>
            <person name="Ma X.K."/>
            <person name="Ma L."/>
            <person name="Huang J."/>
            <person name="Chen G.Z."/>
            <person name="Huang M.Z."/>
            <person name="Huang L."/>
            <person name="Peng D.H."/>
            <person name="Luo Y.B."/>
            <person name="Zou S.Q."/>
            <person name="Chen S.P."/>
            <person name="Lan S."/>
            <person name="Tsai W.C."/>
            <person name="Van de Peer Y."/>
            <person name="Liu Z.J."/>
        </authorList>
    </citation>
    <scope>NUCLEOTIDE SEQUENCE [LARGE SCALE GENOMIC DNA]</scope>
    <source>
        <strain evidence="2">Lor287</strain>
    </source>
</reference>
<comment type="caution">
    <text evidence="2">The sequence shown here is derived from an EMBL/GenBank/DDBJ whole genome shotgun (WGS) entry which is preliminary data.</text>
</comment>
<feature type="region of interest" description="Disordered" evidence="1">
    <location>
        <begin position="70"/>
        <end position="101"/>
    </location>
</feature>
<accession>A0AAP0ATK3</accession>
<sequence length="118" mass="13205">MRACHRSSSTPKGSRQVGIHGVTIWSPLVSPKSLKRCLYLSPPLWYLGSKDQVATTKRIKSGVVQVQRTDTLCEDDHSRGRSSRPLGRSGADRDAQWDEPGRHVHGEKCFRCCSLEET</sequence>